<name>A0AAV1QB80_SCOSC</name>
<keyword evidence="3" id="KW-1185">Reference proteome</keyword>
<proteinExistence type="predicted"/>
<dbReference type="EMBL" id="CAWUFR010000803">
    <property type="protein sequence ID" value="CAK6981296.1"/>
    <property type="molecule type" value="Genomic_DNA"/>
</dbReference>
<sequence length="137" mass="15659">MKHHIDGRRDIIIRCLVEYLGESGEELIKDYQDVSQEAVKEDCSNHMMKITVIHPNVAQENQNPVTVSVIIEGTEVLEDCGSVTNACLLLMVVIYAFNLSYPLKFKYTFEVFQKLFLELDILKMSAKVQSLHKKLLA</sequence>
<evidence type="ECO:0000313" key="1">
    <source>
        <dbReference type="EMBL" id="CAK6981296.1"/>
    </source>
</evidence>
<reference evidence="1 3" key="1">
    <citation type="submission" date="2024-01" db="EMBL/GenBank/DDBJ databases">
        <authorList>
            <person name="Alioto T."/>
            <person name="Alioto T."/>
            <person name="Gomez Garrido J."/>
        </authorList>
    </citation>
    <scope>NUCLEOTIDE SEQUENCE [LARGE SCALE GENOMIC DNA]</scope>
</reference>
<accession>A0AAV1QB80</accession>
<dbReference type="PANTHER" id="PTHR31025:SF31">
    <property type="entry name" value="SI:CH211-166E11.5"/>
    <property type="match status" value="1"/>
</dbReference>
<dbReference type="AlphaFoldDB" id="A0AAV1QB80"/>
<dbReference type="EMBL" id="CAWUFR010000803">
    <property type="protein sequence ID" value="CAK6981297.1"/>
    <property type="molecule type" value="Genomic_DNA"/>
</dbReference>
<organism evidence="1 3">
    <name type="scientific">Scomber scombrus</name>
    <name type="common">Atlantic mackerel</name>
    <name type="synonym">Scomber vernalis</name>
    <dbReference type="NCBI Taxonomy" id="13677"/>
    <lineage>
        <taxon>Eukaryota</taxon>
        <taxon>Metazoa</taxon>
        <taxon>Chordata</taxon>
        <taxon>Craniata</taxon>
        <taxon>Vertebrata</taxon>
        <taxon>Euteleostomi</taxon>
        <taxon>Actinopterygii</taxon>
        <taxon>Neopterygii</taxon>
        <taxon>Teleostei</taxon>
        <taxon>Neoteleostei</taxon>
        <taxon>Acanthomorphata</taxon>
        <taxon>Pelagiaria</taxon>
        <taxon>Scombriformes</taxon>
        <taxon>Scombridae</taxon>
        <taxon>Scomber</taxon>
    </lineage>
</organism>
<comment type="caution">
    <text evidence="1">The sequence shown here is derived from an EMBL/GenBank/DDBJ whole genome shotgun (WGS) entry which is preliminary data.</text>
</comment>
<dbReference type="Proteomes" id="UP001314229">
    <property type="component" value="Unassembled WGS sequence"/>
</dbReference>
<evidence type="ECO:0000313" key="3">
    <source>
        <dbReference type="Proteomes" id="UP001314229"/>
    </source>
</evidence>
<gene>
    <name evidence="2" type="ORF">FSCOSCO3_A003634</name>
    <name evidence="1" type="ORF">FSCOSCO3_A032767</name>
</gene>
<evidence type="ECO:0000313" key="2">
    <source>
        <dbReference type="EMBL" id="CAK6981297.1"/>
    </source>
</evidence>
<protein>
    <submittedName>
        <fullName evidence="1">Unnamed protein product</fullName>
    </submittedName>
</protein>
<dbReference type="PANTHER" id="PTHR31025">
    <property type="entry name" value="SI:CH211-196P9.1-RELATED"/>
    <property type="match status" value="1"/>
</dbReference>